<comment type="caution">
    <text evidence="2">The sequence shown here is derived from an EMBL/GenBank/DDBJ whole genome shotgun (WGS) entry which is preliminary data.</text>
</comment>
<organism evidence="2 3">
    <name type="scientific">Nostocoides jenkinsii Ben 74</name>
    <dbReference type="NCBI Taxonomy" id="1193518"/>
    <lineage>
        <taxon>Bacteria</taxon>
        <taxon>Bacillati</taxon>
        <taxon>Actinomycetota</taxon>
        <taxon>Actinomycetes</taxon>
        <taxon>Micrococcales</taxon>
        <taxon>Intrasporangiaceae</taxon>
        <taxon>Nostocoides</taxon>
    </lineage>
</organism>
<dbReference type="STRING" id="1193518.BN13_280003"/>
<sequence>MSTQLRPRARGTRQGGQFAPQQRAEPVEISNTTPDGYSTLSGLPGDYEDGQPAPSRVLGGDGGPSRKPDMQDSPSV</sequence>
<proteinExistence type="predicted"/>
<protein>
    <submittedName>
        <fullName evidence="2">Uncharacterized protein</fullName>
    </submittedName>
</protein>
<name>A0A077M6V3_9MICO</name>
<dbReference type="Proteomes" id="UP000035720">
    <property type="component" value="Unassembled WGS sequence"/>
</dbReference>
<dbReference type="EMBL" id="CAJC01000137">
    <property type="protein sequence ID" value="CCI53006.1"/>
    <property type="molecule type" value="Genomic_DNA"/>
</dbReference>
<evidence type="ECO:0000256" key="1">
    <source>
        <dbReference type="SAM" id="MobiDB-lite"/>
    </source>
</evidence>
<keyword evidence="3" id="KW-1185">Reference proteome</keyword>
<dbReference type="AlphaFoldDB" id="A0A077M6V3"/>
<feature type="compositionally biased region" description="Polar residues" evidence="1">
    <location>
        <begin position="29"/>
        <end position="41"/>
    </location>
</feature>
<gene>
    <name evidence="2" type="ORF">BN13_280003</name>
</gene>
<evidence type="ECO:0000313" key="2">
    <source>
        <dbReference type="EMBL" id="CCI53006.1"/>
    </source>
</evidence>
<reference evidence="2 3" key="1">
    <citation type="journal article" date="2013" name="ISME J.">
        <title>A metabolic model for members of the genus Tetrasphaera involved in enhanced biological phosphorus removal.</title>
        <authorList>
            <person name="Kristiansen R."/>
            <person name="Nguyen H.T.T."/>
            <person name="Saunders A.M."/>
            <person name="Nielsen J.L."/>
            <person name="Wimmer R."/>
            <person name="Le V.Q."/>
            <person name="McIlroy S.J."/>
            <person name="Petrovski S."/>
            <person name="Seviour R.J."/>
            <person name="Calteau A."/>
            <person name="Nielsen K.L."/>
            <person name="Nielsen P.H."/>
        </authorList>
    </citation>
    <scope>NUCLEOTIDE SEQUENCE [LARGE SCALE GENOMIC DNA]</scope>
    <source>
        <strain evidence="2 3">Ben 74</strain>
    </source>
</reference>
<accession>A0A077M6V3</accession>
<evidence type="ECO:0000313" key="3">
    <source>
        <dbReference type="Proteomes" id="UP000035720"/>
    </source>
</evidence>
<feature type="region of interest" description="Disordered" evidence="1">
    <location>
        <begin position="1"/>
        <end position="76"/>
    </location>
</feature>